<dbReference type="EMBL" id="OX596109">
    <property type="protein sequence ID" value="CAN0293458.1"/>
    <property type="molecule type" value="Genomic_DNA"/>
</dbReference>
<sequence>MDDSKVVGGKVKKPGKRGRKPAKIDLKAKLERSRQSARECRARKKLRYQYLEELVSSRERAICALREELEMYKQWCMAMDQGKIPSEIKALLTGEEQSKSQQNSSRHMKAGKTEANSNSCEYGTREKEHNLEADSGPEALTDLASVASKRVWQVAARLEGEGRHCAHRRGRSAGLIWQLTLLPTCLVEAQWVKLSLLRAVAQSSSPGSRHPGETCEGRSTGKLMDSEQQAGGSAAFTEDEKEKPESYFEGCSPAASSDSLQAPGIGSRELLSSEPCSPSLAFLNSRFKAI</sequence>
<reference evidence="1" key="1">
    <citation type="submission" date="2023-05" db="EMBL/GenBank/DDBJ databases">
        <authorList>
            <consortium name="ELIXIR-Norway"/>
        </authorList>
    </citation>
    <scope>NUCLEOTIDE SEQUENCE</scope>
</reference>
<reference evidence="1" key="2">
    <citation type="submission" date="2025-03" db="EMBL/GenBank/DDBJ databases">
        <authorList>
            <consortium name="ELIXIR-Norway"/>
            <consortium name="Elixir Norway"/>
        </authorList>
    </citation>
    <scope>NUCLEOTIDE SEQUENCE</scope>
</reference>
<gene>
    <name evidence="1" type="ORF">MRATA1EN22A_LOCUS15079</name>
</gene>
<evidence type="ECO:0000313" key="1">
    <source>
        <dbReference type="EMBL" id="CAN0293458.1"/>
    </source>
</evidence>
<name>A0AC59Z832_RANTA</name>
<evidence type="ECO:0000313" key="2">
    <source>
        <dbReference type="Proteomes" id="UP001162501"/>
    </source>
</evidence>
<dbReference type="Proteomes" id="UP001162501">
    <property type="component" value="Chromosome 25"/>
</dbReference>
<protein>
    <submittedName>
        <fullName evidence="1">Uncharacterized protein</fullName>
    </submittedName>
</protein>
<accession>A0AC59Z832</accession>
<proteinExistence type="predicted"/>
<organism evidence="1 2">
    <name type="scientific">Rangifer tarandus platyrhynchus</name>
    <name type="common">Svalbard reindeer</name>
    <dbReference type="NCBI Taxonomy" id="3082113"/>
    <lineage>
        <taxon>Eukaryota</taxon>
        <taxon>Metazoa</taxon>
        <taxon>Chordata</taxon>
        <taxon>Craniata</taxon>
        <taxon>Vertebrata</taxon>
        <taxon>Euteleostomi</taxon>
        <taxon>Mammalia</taxon>
        <taxon>Eutheria</taxon>
        <taxon>Laurasiatheria</taxon>
        <taxon>Artiodactyla</taxon>
        <taxon>Ruminantia</taxon>
        <taxon>Pecora</taxon>
        <taxon>Cervidae</taxon>
        <taxon>Odocoileinae</taxon>
        <taxon>Rangifer</taxon>
    </lineage>
</organism>